<feature type="non-terminal residue" evidence="1">
    <location>
        <position position="226"/>
    </location>
</feature>
<evidence type="ECO:0008006" key="2">
    <source>
        <dbReference type="Google" id="ProtNLM"/>
    </source>
</evidence>
<feature type="non-terminal residue" evidence="1">
    <location>
        <position position="1"/>
    </location>
</feature>
<protein>
    <recommendedName>
        <fullName evidence="2">Tick transposon</fullName>
    </recommendedName>
</protein>
<sequence length="226" mass="26059">LTCSTEKSEILRIGKKPMDTRLEIKLGDNTIPEKETIRILGMWLQSNGKCNHTINLLKKSTEQVCRMITRVSSRRYGMKECDTLKLVNSLVISRIICSLPCHNMLKSEENQTEVLIEAAYKTALHLPRNTSNDKLAELGLHNTFDELSKAQFMSQIQRLRNSTTGRALLRRLNYKEALDIEDRSENIPDEIRRTFHVSPIPRNMDPNLHEARRQARAKYVETKIAT</sequence>
<accession>A0A0C9SDA8</accession>
<name>A0A0C9SDA8_AMBAM</name>
<reference evidence="1" key="1">
    <citation type="journal article" date="2015" name="PLoS ONE">
        <title>An Insight into the Sialome of the Lone Star Tick, Amblyomma americanum, with a Glimpse on Its Time Dependent Gene Expression.</title>
        <authorList>
            <person name="Karim S."/>
            <person name="Ribeiro J.M."/>
        </authorList>
    </citation>
    <scope>NUCLEOTIDE SEQUENCE</scope>
    <source>
        <tissue evidence="1">Salivary gland</tissue>
    </source>
</reference>
<dbReference type="EMBL" id="GBZX01001922">
    <property type="protein sequence ID" value="JAG90818.1"/>
    <property type="molecule type" value="mRNA"/>
</dbReference>
<dbReference type="AlphaFoldDB" id="A0A0C9SDA8"/>
<organism evidence="1">
    <name type="scientific">Amblyomma americanum</name>
    <name type="common">Lone star tick</name>
    <dbReference type="NCBI Taxonomy" id="6943"/>
    <lineage>
        <taxon>Eukaryota</taxon>
        <taxon>Metazoa</taxon>
        <taxon>Ecdysozoa</taxon>
        <taxon>Arthropoda</taxon>
        <taxon>Chelicerata</taxon>
        <taxon>Arachnida</taxon>
        <taxon>Acari</taxon>
        <taxon>Parasitiformes</taxon>
        <taxon>Ixodida</taxon>
        <taxon>Ixodoidea</taxon>
        <taxon>Ixodidae</taxon>
        <taxon>Amblyomminae</taxon>
        <taxon>Amblyomma</taxon>
    </lineage>
</organism>
<evidence type="ECO:0000313" key="1">
    <source>
        <dbReference type="EMBL" id="JAG90818.1"/>
    </source>
</evidence>
<proteinExistence type="evidence at transcript level"/>